<dbReference type="RefSeq" id="WP_188602587.1">
    <property type="nucleotide sequence ID" value="NZ_AP026830.1"/>
</dbReference>
<evidence type="ECO:0000313" key="10">
    <source>
        <dbReference type="Proteomes" id="UP001060771"/>
    </source>
</evidence>
<organism evidence="8 9">
    <name type="scientific">Vulcanisaeta souniana JCM 11219</name>
    <dbReference type="NCBI Taxonomy" id="1293586"/>
    <lineage>
        <taxon>Archaea</taxon>
        <taxon>Thermoproteota</taxon>
        <taxon>Thermoprotei</taxon>
        <taxon>Thermoproteales</taxon>
        <taxon>Thermoproteaceae</taxon>
        <taxon>Vulcanisaeta</taxon>
    </lineage>
</organism>
<reference evidence="8" key="1">
    <citation type="journal article" date="2014" name="Int. J. Syst. Evol. Microbiol.">
        <title>Complete genome sequence of Corynebacterium casei LMG S-19264T (=DSM 44701T), isolated from a smear-ripened cheese.</title>
        <authorList>
            <consortium name="US DOE Joint Genome Institute (JGI-PGF)"/>
            <person name="Walter F."/>
            <person name="Albersmeier A."/>
            <person name="Kalinowski J."/>
            <person name="Ruckert C."/>
        </authorList>
    </citation>
    <scope>NUCLEOTIDE SEQUENCE</scope>
    <source>
        <strain evidence="8">JCM 11219</strain>
    </source>
</reference>
<dbReference type="SUPFAM" id="SSF51905">
    <property type="entry name" value="FAD/NAD(P)-binding domain"/>
    <property type="match status" value="1"/>
</dbReference>
<dbReference type="GO" id="GO:0004368">
    <property type="term" value="F:glycerol-3-phosphate dehydrogenase (quinone) activity"/>
    <property type="evidence" value="ECO:0007669"/>
    <property type="project" value="InterPro"/>
</dbReference>
<dbReference type="AlphaFoldDB" id="A0A830E0Z8"/>
<dbReference type="EMBL" id="AP026830">
    <property type="protein sequence ID" value="BDR91607.1"/>
    <property type="molecule type" value="Genomic_DNA"/>
</dbReference>
<dbReference type="Proteomes" id="UP000657075">
    <property type="component" value="Unassembled WGS sequence"/>
</dbReference>
<dbReference type="GO" id="GO:0006072">
    <property type="term" value="P:glycerol-3-phosphate metabolic process"/>
    <property type="evidence" value="ECO:0007669"/>
    <property type="project" value="InterPro"/>
</dbReference>
<sequence>MEFDVAVIGGGINGLFTALDMSLRGLKVVLLERGSIGGGTSGRMHGLLHSGARYVVTDPKAAIECAEENRIIARIAPHAVDDTGGYFVAITKDDLDFQEEFISGLRRANIDYREVDARDAAREEPNLNPEVKAVIEVPDKVVYARELLMSTAISAYNEGALIIQNAEVIGFDINGNEITNARVRDDATSNIRRINARVFVNAAGPWAGRIASMAGINVDIMPTMGVMVVYRHRLTRRVMNRMRPPSDGDILLPYGSESIMGTTAVIVEDPDNLAITKDDIDFLTSEGFQMVPALAKEPVVRAYASVRPLISVPCATGREVTRDFMVIKHEKPSNLVSVIGGKFTTGRLVGERIADEVSGILGANKASRTSSYVLFGADLNRDVKDLDIEAKSIIQSFRGSVDEERGLIAALSLILYQASRRGRSLLGW</sequence>
<dbReference type="Gene3D" id="3.50.50.60">
    <property type="entry name" value="FAD/NAD(P)-binding domain"/>
    <property type="match status" value="1"/>
</dbReference>
<dbReference type="EMBL" id="BMNM01000001">
    <property type="protein sequence ID" value="GGI71937.1"/>
    <property type="molecule type" value="Genomic_DNA"/>
</dbReference>
<evidence type="ECO:0000259" key="6">
    <source>
        <dbReference type="Pfam" id="PF01266"/>
    </source>
</evidence>
<evidence type="ECO:0000256" key="1">
    <source>
        <dbReference type="ARBA" id="ARBA00001974"/>
    </source>
</evidence>
<keyword evidence="10" id="KW-1185">Reference proteome</keyword>
<dbReference type="Pfam" id="PF01266">
    <property type="entry name" value="DAO"/>
    <property type="match status" value="1"/>
</dbReference>
<gene>
    <name evidence="8" type="ORF">GCM10007112_05920</name>
    <name evidence="7" type="ORF">Vsou_07000</name>
</gene>
<reference evidence="10" key="3">
    <citation type="submission" date="2022-09" db="EMBL/GenBank/DDBJ databases">
        <title>Complete genome sequence of Vulcanisaeta souniana.</title>
        <authorList>
            <person name="Kato S."/>
            <person name="Itoh T."/>
            <person name="Ohkuma M."/>
        </authorList>
    </citation>
    <scope>NUCLEOTIDE SEQUENCE [LARGE SCALE GENOMIC DNA]</scope>
    <source>
        <strain evidence="10">JCM 11219</strain>
    </source>
</reference>
<dbReference type="OrthoDB" id="36306at2157"/>
<dbReference type="GeneID" id="76206254"/>
<dbReference type="InterPro" id="IPR000447">
    <property type="entry name" value="G3P_DH_FAD-dep"/>
</dbReference>
<name>A0A830E0Z8_9CREN</name>
<keyword evidence="3" id="KW-0285">Flavoprotein</keyword>
<dbReference type="Proteomes" id="UP001060771">
    <property type="component" value="Chromosome"/>
</dbReference>
<protein>
    <recommendedName>
        <fullName evidence="6">FAD dependent oxidoreductase domain-containing protein</fullName>
    </recommendedName>
</protein>
<keyword evidence="4" id="KW-0274">FAD</keyword>
<keyword evidence="5" id="KW-0560">Oxidoreductase</keyword>
<evidence type="ECO:0000256" key="5">
    <source>
        <dbReference type="ARBA" id="ARBA00023002"/>
    </source>
</evidence>
<evidence type="ECO:0000256" key="2">
    <source>
        <dbReference type="ARBA" id="ARBA00007330"/>
    </source>
</evidence>
<dbReference type="PRINTS" id="PR01001">
    <property type="entry name" value="FADG3PDH"/>
</dbReference>
<reference evidence="7" key="4">
    <citation type="journal article" date="2023" name="Microbiol. Resour. Announc.">
        <title>Complete Genome Sequence of Vulcanisaeta souniana Strain IC-059, a Hyperthermophilic Archaeon Isolated from Hot Spring Water in Japan.</title>
        <authorList>
            <person name="Kato S."/>
            <person name="Itoh T."/>
            <person name="Wu L."/>
            <person name="Ma J."/>
            <person name="Ohkuma M."/>
        </authorList>
    </citation>
    <scope>NUCLEOTIDE SEQUENCE</scope>
    <source>
        <strain evidence="7">JCM 11219</strain>
    </source>
</reference>
<evidence type="ECO:0000313" key="7">
    <source>
        <dbReference type="EMBL" id="BDR91607.1"/>
    </source>
</evidence>
<dbReference type="InterPro" id="IPR036188">
    <property type="entry name" value="FAD/NAD-bd_sf"/>
</dbReference>
<evidence type="ECO:0000256" key="3">
    <source>
        <dbReference type="ARBA" id="ARBA00022630"/>
    </source>
</evidence>
<dbReference type="InterPro" id="IPR006076">
    <property type="entry name" value="FAD-dep_OxRdtase"/>
</dbReference>
<comment type="similarity">
    <text evidence="2">Belongs to the FAD-dependent glycerol-3-phosphate dehydrogenase family.</text>
</comment>
<dbReference type="PANTHER" id="PTHR11985">
    <property type="entry name" value="GLYCEROL-3-PHOSPHATE DEHYDROGENASE"/>
    <property type="match status" value="1"/>
</dbReference>
<dbReference type="Gene3D" id="3.30.9.10">
    <property type="entry name" value="D-Amino Acid Oxidase, subunit A, domain 2"/>
    <property type="match status" value="1"/>
</dbReference>
<accession>A0A830E0Z8</accession>
<evidence type="ECO:0000313" key="8">
    <source>
        <dbReference type="EMBL" id="GGI71937.1"/>
    </source>
</evidence>
<evidence type="ECO:0000313" key="9">
    <source>
        <dbReference type="Proteomes" id="UP000657075"/>
    </source>
</evidence>
<dbReference type="PANTHER" id="PTHR11985:SF15">
    <property type="entry name" value="GLYCEROL-3-PHOSPHATE DEHYDROGENASE, MITOCHONDRIAL"/>
    <property type="match status" value="1"/>
</dbReference>
<reference evidence="8" key="2">
    <citation type="submission" date="2020-09" db="EMBL/GenBank/DDBJ databases">
        <authorList>
            <person name="Sun Q."/>
            <person name="Ohkuma M."/>
        </authorList>
    </citation>
    <scope>NUCLEOTIDE SEQUENCE</scope>
    <source>
        <strain evidence="8">JCM 11219</strain>
    </source>
</reference>
<dbReference type="SUPFAM" id="SSF54373">
    <property type="entry name" value="FAD-linked reductases, C-terminal domain"/>
    <property type="match status" value="1"/>
</dbReference>
<feature type="domain" description="FAD dependent oxidoreductase" evidence="6">
    <location>
        <begin position="4"/>
        <end position="355"/>
    </location>
</feature>
<evidence type="ECO:0000256" key="4">
    <source>
        <dbReference type="ARBA" id="ARBA00022827"/>
    </source>
</evidence>
<proteinExistence type="inferred from homology"/>
<comment type="cofactor">
    <cofactor evidence="1">
        <name>FAD</name>
        <dbReference type="ChEBI" id="CHEBI:57692"/>
    </cofactor>
</comment>